<proteinExistence type="predicted"/>
<organism evidence="1 2">
    <name type="scientific">Lophium mytilinum</name>
    <dbReference type="NCBI Taxonomy" id="390894"/>
    <lineage>
        <taxon>Eukaryota</taxon>
        <taxon>Fungi</taxon>
        <taxon>Dikarya</taxon>
        <taxon>Ascomycota</taxon>
        <taxon>Pezizomycotina</taxon>
        <taxon>Dothideomycetes</taxon>
        <taxon>Pleosporomycetidae</taxon>
        <taxon>Mytilinidiales</taxon>
        <taxon>Mytilinidiaceae</taxon>
        <taxon>Lophium</taxon>
    </lineage>
</organism>
<name>A0A6A6QY46_9PEZI</name>
<reference evidence="1" key="1">
    <citation type="journal article" date="2020" name="Stud. Mycol.">
        <title>101 Dothideomycetes genomes: a test case for predicting lifestyles and emergence of pathogens.</title>
        <authorList>
            <person name="Haridas S."/>
            <person name="Albert R."/>
            <person name="Binder M."/>
            <person name="Bloem J."/>
            <person name="Labutti K."/>
            <person name="Salamov A."/>
            <person name="Andreopoulos B."/>
            <person name="Baker S."/>
            <person name="Barry K."/>
            <person name="Bills G."/>
            <person name="Bluhm B."/>
            <person name="Cannon C."/>
            <person name="Castanera R."/>
            <person name="Culley D."/>
            <person name="Daum C."/>
            <person name="Ezra D."/>
            <person name="Gonzalez J."/>
            <person name="Henrissat B."/>
            <person name="Kuo A."/>
            <person name="Liang C."/>
            <person name="Lipzen A."/>
            <person name="Lutzoni F."/>
            <person name="Magnuson J."/>
            <person name="Mondo S."/>
            <person name="Nolan M."/>
            <person name="Ohm R."/>
            <person name="Pangilinan J."/>
            <person name="Park H.-J."/>
            <person name="Ramirez L."/>
            <person name="Alfaro M."/>
            <person name="Sun H."/>
            <person name="Tritt A."/>
            <person name="Yoshinaga Y."/>
            <person name="Zwiers L.-H."/>
            <person name="Turgeon B."/>
            <person name="Goodwin S."/>
            <person name="Spatafora J."/>
            <person name="Crous P."/>
            <person name="Grigoriev I."/>
        </authorList>
    </citation>
    <scope>NUCLEOTIDE SEQUENCE</scope>
    <source>
        <strain evidence="1">CBS 269.34</strain>
    </source>
</reference>
<dbReference type="AlphaFoldDB" id="A0A6A6QY46"/>
<evidence type="ECO:0000313" key="2">
    <source>
        <dbReference type="Proteomes" id="UP000799750"/>
    </source>
</evidence>
<dbReference type="OrthoDB" id="5596743at2759"/>
<accession>A0A6A6QY46</accession>
<sequence length="201" mass="20809">MIVYNKPATPVTVTKKGIVQVTNTANGQSLGFLNKNALNAAQYSYTNLQGNALSIQFDVPSTAGATFTNIRITALNGNTGFPLLGLVQGRDDNTAALAVGSYNYVYVAGVNGAPAGSPPQTGTNSYTAVTGTARKFESDVWTLTLATGALAPQWINPDGGKPATVLFGQSTAVYGGGDSAQFLVRYPAPITPLALTFVEQA</sequence>
<dbReference type="EMBL" id="MU004187">
    <property type="protein sequence ID" value="KAF2496994.1"/>
    <property type="molecule type" value="Genomic_DNA"/>
</dbReference>
<dbReference type="Proteomes" id="UP000799750">
    <property type="component" value="Unassembled WGS sequence"/>
</dbReference>
<keyword evidence="2" id="KW-1185">Reference proteome</keyword>
<gene>
    <name evidence="1" type="ORF">BU16DRAFT_458242</name>
</gene>
<evidence type="ECO:0000313" key="1">
    <source>
        <dbReference type="EMBL" id="KAF2496994.1"/>
    </source>
</evidence>
<protein>
    <submittedName>
        <fullName evidence="1">Uncharacterized protein</fullName>
    </submittedName>
</protein>